<dbReference type="Proteomes" id="UP001515500">
    <property type="component" value="Chromosome 7"/>
</dbReference>
<sequence>MASKHFIPILLLILLPTIITANPETSHSEKTPNTPKEPTIIIEGMVMCQSCKQAAGSWSLAEAKPLPSAKVSISCKDHKNRVKHYQVVKTDLGGYFYSPLHGLDINNYKFYLGHPIHACSVRLVSSADMGCNVLTNINGGIEGGKLRDEKKKKLVSGAVVYSAGPLAFRPAHCLPPVHY</sequence>
<evidence type="ECO:0000313" key="3">
    <source>
        <dbReference type="Proteomes" id="UP001515500"/>
    </source>
</evidence>
<dbReference type="Pfam" id="PF01190">
    <property type="entry name" value="Pollen_Ole_e_1"/>
    <property type="match status" value="1"/>
</dbReference>
<organism evidence="3 4">
    <name type="scientific">Dioscorea cayennensis subsp. rotundata</name>
    <name type="common">White Guinea yam</name>
    <name type="synonym">Dioscorea rotundata</name>
    <dbReference type="NCBI Taxonomy" id="55577"/>
    <lineage>
        <taxon>Eukaryota</taxon>
        <taxon>Viridiplantae</taxon>
        <taxon>Streptophyta</taxon>
        <taxon>Embryophyta</taxon>
        <taxon>Tracheophyta</taxon>
        <taxon>Spermatophyta</taxon>
        <taxon>Magnoliopsida</taxon>
        <taxon>Liliopsida</taxon>
        <taxon>Dioscoreales</taxon>
        <taxon>Dioscoreaceae</taxon>
        <taxon>Dioscorea</taxon>
    </lineage>
</organism>
<dbReference type="GO" id="GO:0071944">
    <property type="term" value="C:cell periphery"/>
    <property type="evidence" value="ECO:0007669"/>
    <property type="project" value="TreeGrafter"/>
</dbReference>
<dbReference type="PANTHER" id="PTHR33470:SF4">
    <property type="entry name" value="OS01G0164025 PROTEIN"/>
    <property type="match status" value="1"/>
</dbReference>
<proteinExistence type="predicted"/>
<feature type="chain" id="PRO_5044288113" evidence="2">
    <location>
        <begin position="22"/>
        <end position="179"/>
    </location>
</feature>
<keyword evidence="3" id="KW-1185">Reference proteome</keyword>
<dbReference type="RefSeq" id="XP_039129138.1">
    <property type="nucleotide sequence ID" value="XM_039273204.1"/>
</dbReference>
<evidence type="ECO:0000256" key="1">
    <source>
        <dbReference type="ARBA" id="ARBA00022729"/>
    </source>
</evidence>
<dbReference type="PANTHER" id="PTHR33470">
    <property type="entry name" value="OS01G0164075 PROTEIN"/>
    <property type="match status" value="1"/>
</dbReference>
<accession>A0AB40BSC9</accession>
<protein>
    <submittedName>
        <fullName evidence="4">Uncharacterized protein LOC120265335</fullName>
    </submittedName>
</protein>
<dbReference type="GeneID" id="120265335"/>
<dbReference type="AlphaFoldDB" id="A0AB40BSC9"/>
<reference evidence="4" key="1">
    <citation type="submission" date="2025-08" db="UniProtKB">
        <authorList>
            <consortium name="RefSeq"/>
        </authorList>
    </citation>
    <scope>IDENTIFICATION</scope>
</reference>
<keyword evidence="1 2" id="KW-0732">Signal</keyword>
<gene>
    <name evidence="4" type="primary">LOC120265335</name>
</gene>
<evidence type="ECO:0000313" key="4">
    <source>
        <dbReference type="RefSeq" id="XP_039129138.1"/>
    </source>
</evidence>
<feature type="signal peptide" evidence="2">
    <location>
        <begin position="1"/>
        <end position="21"/>
    </location>
</feature>
<evidence type="ECO:0000256" key="2">
    <source>
        <dbReference type="SAM" id="SignalP"/>
    </source>
</evidence>
<name>A0AB40BSC9_DIOCR</name>